<dbReference type="AlphaFoldDB" id="A0A1Y5YSQ6"/>
<organism evidence="1 2">
    <name type="scientific">Bacillus pacificus</name>
    <dbReference type="NCBI Taxonomy" id="2026187"/>
    <lineage>
        <taxon>Bacteria</taxon>
        <taxon>Bacillati</taxon>
        <taxon>Bacillota</taxon>
        <taxon>Bacilli</taxon>
        <taxon>Bacillales</taxon>
        <taxon>Bacillaceae</taxon>
        <taxon>Bacillus</taxon>
        <taxon>Bacillus cereus group</taxon>
    </lineage>
</organism>
<accession>A0A1Y5YSQ6</accession>
<dbReference type="Proteomes" id="UP000194499">
    <property type="component" value="Unassembled WGS sequence"/>
</dbReference>
<name>A0A1Y5YSQ6_9BACI</name>
<evidence type="ECO:0000313" key="1">
    <source>
        <dbReference type="EMBL" id="SMD65442.1"/>
    </source>
</evidence>
<reference evidence="2" key="1">
    <citation type="submission" date="2017-04" db="EMBL/GenBank/DDBJ databases">
        <authorList>
            <person name="Criscuolo A."/>
        </authorList>
    </citation>
    <scope>NUCLEOTIDE SEQUENCE [LARGE SCALE GENOMIC DNA]</scope>
</reference>
<protein>
    <submittedName>
        <fullName evidence="1">Uncharacterized protein</fullName>
    </submittedName>
</protein>
<gene>
    <name evidence="1" type="ORF">BACERE00191_00383</name>
</gene>
<sequence>MNLLEIYIEEVISEERYEADWTKEFDKEFVEVEITTNCYGRTETKKRVFEKKEWESHKEHGYYMG</sequence>
<dbReference type="RefSeq" id="WP_088106235.1">
    <property type="nucleotide sequence ID" value="NZ_FWZB01000019.1"/>
</dbReference>
<evidence type="ECO:0000313" key="2">
    <source>
        <dbReference type="Proteomes" id="UP000194499"/>
    </source>
</evidence>
<dbReference type="EMBL" id="FWZB01000019">
    <property type="protein sequence ID" value="SMD65442.1"/>
    <property type="molecule type" value="Genomic_DNA"/>
</dbReference>
<proteinExistence type="predicted"/>